<feature type="transmembrane region" description="Helical" evidence="6">
    <location>
        <begin position="66"/>
        <end position="99"/>
    </location>
</feature>
<feature type="transmembrane region" description="Helical" evidence="6">
    <location>
        <begin position="351"/>
        <end position="371"/>
    </location>
</feature>
<dbReference type="Proteomes" id="UP000038830">
    <property type="component" value="Unassembled WGS sequence"/>
</dbReference>
<keyword evidence="3 6" id="KW-0812">Transmembrane</keyword>
<feature type="transmembrane region" description="Helical" evidence="6">
    <location>
        <begin position="214"/>
        <end position="237"/>
    </location>
</feature>
<dbReference type="InterPro" id="IPR013057">
    <property type="entry name" value="AA_transpt_TM"/>
</dbReference>
<reference evidence="8" key="1">
    <citation type="submission" date="2014-12" db="EMBL/GenBank/DDBJ databases">
        <authorList>
            <person name="Jaenicke S."/>
        </authorList>
    </citation>
    <scope>NUCLEOTIDE SEQUENCE [LARGE SCALE GENOMIC DNA]</scope>
    <source>
        <strain evidence="8">CBS1600</strain>
    </source>
</reference>
<evidence type="ECO:0000256" key="2">
    <source>
        <dbReference type="ARBA" id="ARBA00008066"/>
    </source>
</evidence>
<dbReference type="EMBL" id="CDQK01000001">
    <property type="protein sequence ID" value="CEP20528.1"/>
    <property type="molecule type" value="Genomic_DNA"/>
</dbReference>
<reference evidence="9 11" key="3">
    <citation type="journal article" date="2016" name="Proc. Natl. Acad. Sci. U.S.A.">
        <title>Comparative genomics of biotechnologically important yeasts.</title>
        <authorList>
            <person name="Riley R."/>
            <person name="Haridas S."/>
            <person name="Wolfe K.H."/>
            <person name="Lopes M.R."/>
            <person name="Hittinger C.T."/>
            <person name="Goeker M."/>
            <person name="Salamov A.A."/>
            <person name="Wisecaver J.H."/>
            <person name="Long T.M."/>
            <person name="Calvey C.H."/>
            <person name="Aerts A.L."/>
            <person name="Barry K.W."/>
            <person name="Choi C."/>
            <person name="Clum A."/>
            <person name="Coughlan A.Y."/>
            <person name="Deshpande S."/>
            <person name="Douglass A.P."/>
            <person name="Hanson S.J."/>
            <person name="Klenk H.-P."/>
            <person name="LaButti K.M."/>
            <person name="Lapidus A."/>
            <person name="Lindquist E.A."/>
            <person name="Lipzen A.M."/>
            <person name="Meier-Kolthoff J.P."/>
            <person name="Ohm R.A."/>
            <person name="Otillar R.P."/>
            <person name="Pangilinan J.L."/>
            <person name="Peng Y."/>
            <person name="Rokas A."/>
            <person name="Rosa C.A."/>
            <person name="Scheuner C."/>
            <person name="Sibirny A.A."/>
            <person name="Slot J.C."/>
            <person name="Stielow J.B."/>
            <person name="Sun H."/>
            <person name="Kurtzman C.P."/>
            <person name="Blackwell M."/>
            <person name="Grigoriev I.V."/>
            <person name="Jeffries T.W."/>
        </authorList>
    </citation>
    <scope>NUCLEOTIDE SEQUENCE [LARGE SCALE GENOMIC DNA]</scope>
    <source>
        <strain evidence="11">ATCC 18201 / CBS 1600 / BCRC 20928 / JCM 3617 / NBRC 0987 / NRRL Y-1542</strain>
        <strain evidence="9">NRRL Y-1542</strain>
    </source>
</reference>
<evidence type="ECO:0000313" key="10">
    <source>
        <dbReference type="Proteomes" id="UP000038830"/>
    </source>
</evidence>
<evidence type="ECO:0000313" key="9">
    <source>
        <dbReference type="EMBL" id="ODV75820.1"/>
    </source>
</evidence>
<organism evidence="8 10">
    <name type="scientific">Cyberlindnera jadinii (strain ATCC 18201 / CBS 1600 / BCRC 20928 / JCM 3617 / NBRC 0987 / NRRL Y-1542)</name>
    <name type="common">Torula yeast</name>
    <name type="synonym">Candida utilis</name>
    <dbReference type="NCBI Taxonomy" id="983966"/>
    <lineage>
        <taxon>Eukaryota</taxon>
        <taxon>Fungi</taxon>
        <taxon>Dikarya</taxon>
        <taxon>Ascomycota</taxon>
        <taxon>Saccharomycotina</taxon>
        <taxon>Saccharomycetes</taxon>
        <taxon>Phaffomycetales</taxon>
        <taxon>Phaffomycetaceae</taxon>
        <taxon>Cyberlindnera</taxon>
    </lineage>
</organism>
<proteinExistence type="inferred from homology"/>
<feature type="transmembrane region" description="Helical" evidence="6">
    <location>
        <begin position="327"/>
        <end position="345"/>
    </location>
</feature>
<evidence type="ECO:0000313" key="8">
    <source>
        <dbReference type="EMBL" id="CEP20528.1"/>
    </source>
</evidence>
<dbReference type="OMA" id="FAFTGHQ"/>
<dbReference type="GO" id="GO:0000329">
    <property type="term" value="C:fungal-type vacuole membrane"/>
    <property type="evidence" value="ECO:0007669"/>
    <property type="project" value="TreeGrafter"/>
</dbReference>
<feature type="transmembrane region" description="Helical" evidence="6">
    <location>
        <begin position="7"/>
        <end position="27"/>
    </location>
</feature>
<feature type="transmembrane region" description="Helical" evidence="6">
    <location>
        <begin position="33"/>
        <end position="54"/>
    </location>
</feature>
<dbReference type="GO" id="GO:0015189">
    <property type="term" value="F:L-lysine transmembrane transporter activity"/>
    <property type="evidence" value="ECO:0007669"/>
    <property type="project" value="TreeGrafter"/>
</dbReference>
<feature type="transmembrane region" description="Helical" evidence="6">
    <location>
        <begin position="383"/>
        <end position="405"/>
    </location>
</feature>
<dbReference type="Pfam" id="PF01490">
    <property type="entry name" value="Aa_trans"/>
    <property type="match status" value="1"/>
</dbReference>
<dbReference type="GeneID" id="30986845"/>
<feature type="transmembrane region" description="Helical" evidence="6">
    <location>
        <begin position="111"/>
        <end position="130"/>
    </location>
</feature>
<keyword evidence="5 6" id="KW-0472">Membrane</keyword>
<dbReference type="AlphaFoldDB" id="A0A0H5BYF6"/>
<evidence type="ECO:0000313" key="11">
    <source>
        <dbReference type="Proteomes" id="UP000094389"/>
    </source>
</evidence>
<feature type="transmembrane region" description="Helical" evidence="6">
    <location>
        <begin position="181"/>
        <end position="202"/>
    </location>
</feature>
<dbReference type="Proteomes" id="UP000094389">
    <property type="component" value="Unassembled WGS sequence"/>
</dbReference>
<feature type="domain" description="Amino acid transporter transmembrane" evidence="7">
    <location>
        <begin position="2"/>
        <end position="403"/>
    </location>
</feature>
<accession>A0A1E4S8K4</accession>
<evidence type="ECO:0000256" key="4">
    <source>
        <dbReference type="ARBA" id="ARBA00022989"/>
    </source>
</evidence>
<dbReference type="STRING" id="983966.A0A0H5BYF6"/>
<keyword evidence="11" id="KW-1185">Reference proteome</keyword>
<dbReference type="EMBL" id="KV453925">
    <property type="protein sequence ID" value="ODV75820.1"/>
    <property type="molecule type" value="Genomic_DNA"/>
</dbReference>
<evidence type="ECO:0000256" key="5">
    <source>
        <dbReference type="ARBA" id="ARBA00023136"/>
    </source>
</evidence>
<reference evidence="10" key="2">
    <citation type="journal article" date="2015" name="J. Biotechnol.">
        <title>The structure of the Cyberlindnera jadinii genome and its relation to Candida utilis analyzed by the occurrence of single nucleotide polymorphisms.</title>
        <authorList>
            <person name="Rupp O."/>
            <person name="Brinkrolf K."/>
            <person name="Buerth C."/>
            <person name="Kunigo M."/>
            <person name="Schneider J."/>
            <person name="Jaenicke S."/>
            <person name="Goesmann A."/>
            <person name="Puehler A."/>
            <person name="Jaeger K.-E."/>
            <person name="Ernst J.F."/>
        </authorList>
    </citation>
    <scope>NUCLEOTIDE SEQUENCE [LARGE SCALE GENOMIC DNA]</scope>
    <source>
        <strain evidence="10">ATCC 18201 / CBS 1600 / BCRC 20928 / JCM 3617 / NBRC 0987 / NRRL Y-1542</strain>
    </source>
</reference>
<evidence type="ECO:0000256" key="3">
    <source>
        <dbReference type="ARBA" id="ARBA00022692"/>
    </source>
</evidence>
<comment type="similarity">
    <text evidence="2">Belongs to the amino acid/polyamine transporter 2 family.</text>
</comment>
<dbReference type="GO" id="GO:0015194">
    <property type="term" value="F:L-serine transmembrane transporter activity"/>
    <property type="evidence" value="ECO:0007669"/>
    <property type="project" value="TreeGrafter"/>
</dbReference>
<evidence type="ECO:0000256" key="6">
    <source>
        <dbReference type="SAM" id="Phobius"/>
    </source>
</evidence>
<dbReference type="RefSeq" id="XP_020072859.1">
    <property type="nucleotide sequence ID" value="XM_020212449.1"/>
</dbReference>
<name>A0A0H5BYF6_CYBJN</name>
<evidence type="ECO:0000256" key="1">
    <source>
        <dbReference type="ARBA" id="ARBA00004128"/>
    </source>
</evidence>
<evidence type="ECO:0000259" key="7">
    <source>
        <dbReference type="Pfam" id="PF01490"/>
    </source>
</evidence>
<dbReference type="OrthoDB" id="438545at2759"/>
<accession>A0A0H5BYF6</accession>
<dbReference type="GO" id="GO:0061459">
    <property type="term" value="F:L-arginine transmembrane transporter activity"/>
    <property type="evidence" value="ECO:0007669"/>
    <property type="project" value="TreeGrafter"/>
</dbReference>
<gene>
    <name evidence="8" type="primary">AVT7</name>
    <name evidence="8" type="ORF">BN1211_0417</name>
    <name evidence="9" type="ORF">CYBJADRAFT_122835</name>
</gene>
<dbReference type="PANTHER" id="PTHR22950">
    <property type="entry name" value="AMINO ACID TRANSPORTER"/>
    <property type="match status" value="1"/>
</dbReference>
<comment type="subcellular location">
    <subcellularLocation>
        <location evidence="1">Vacuole membrane</location>
        <topology evidence="1">Multi-pass membrane protein</topology>
    </subcellularLocation>
</comment>
<dbReference type="GO" id="GO:0005290">
    <property type="term" value="F:L-histidine transmembrane transporter activity"/>
    <property type="evidence" value="ECO:0007669"/>
    <property type="project" value="TreeGrafter"/>
</dbReference>
<dbReference type="PANTHER" id="PTHR22950:SF224">
    <property type="entry name" value="VACUOLAR AMINO ACID TRANSPORTER 7"/>
    <property type="match status" value="1"/>
</dbReference>
<protein>
    <submittedName>
        <fullName evidence="8">AVT7 protein</fullName>
    </submittedName>
</protein>
<dbReference type="GO" id="GO:0005302">
    <property type="term" value="F:L-tyrosine transmembrane transporter activity"/>
    <property type="evidence" value="ECO:0007669"/>
    <property type="project" value="TreeGrafter"/>
</dbReference>
<dbReference type="GO" id="GO:0005313">
    <property type="term" value="F:L-glutamate transmembrane transporter activity"/>
    <property type="evidence" value="ECO:0007669"/>
    <property type="project" value="TreeGrafter"/>
</dbReference>
<sequence length="406" mass="43738">MATTTSSVINLTKTIIGAGLLAIPFAFRADGIVLGLLLVLLAAVTSWFGLFIIYKVSHHVEGQVSFFALCAITYPQLTLLFDFSIAIQCFGVAVSYLVLFGDLVPGLIGGALTRNQVILLSLVITVPLISFRKLDSLKFGSIVALVAIAFLTVLVVAHSVADEYTDRGEVLVWVPGKLSDVISTFSIIIFAFTAAQNICTIINEIDDKSNTNLVIVAACGISSVLFSMVGLAGYWQFGSNVLGNVMMNYDPELTSTRVGKGALTLTVALSYPLMFHPCRISINNMCYWIRKHSSKQNEGEVGPLLQHSDDSIHEHIHVEVPFPTNDFFIVSLGLTLATYGLALSVTSFELVLSLVGATGSTLICFILPGLFGYKLMETGSGQVYSIALTVFGLVVMVTSVFATLYF</sequence>
<feature type="transmembrane region" description="Helical" evidence="6">
    <location>
        <begin position="142"/>
        <end position="161"/>
    </location>
</feature>
<keyword evidence="4 6" id="KW-1133">Transmembrane helix</keyword>